<feature type="compositionally biased region" description="Pro residues" evidence="2">
    <location>
        <begin position="69"/>
        <end position="79"/>
    </location>
</feature>
<dbReference type="RefSeq" id="WP_301160173.1">
    <property type="nucleotide sequence ID" value="NZ_JAUHQB010000004.1"/>
</dbReference>
<dbReference type="EC" id="3.2.1.-" evidence="1"/>
<dbReference type="GO" id="GO:0030245">
    <property type="term" value="P:cellulose catabolic process"/>
    <property type="evidence" value="ECO:0007669"/>
    <property type="project" value="UniProtKB-KW"/>
</dbReference>
<feature type="region of interest" description="Disordered" evidence="2">
    <location>
        <begin position="41"/>
        <end position="157"/>
    </location>
</feature>
<dbReference type="PANTHER" id="PTHR34876">
    <property type="match status" value="1"/>
</dbReference>
<dbReference type="Proteomes" id="UP001172756">
    <property type="component" value="Unassembled WGS sequence"/>
</dbReference>
<feature type="compositionally biased region" description="Low complexity" evidence="2">
    <location>
        <begin position="58"/>
        <end position="68"/>
    </location>
</feature>
<dbReference type="PRINTS" id="PR00733">
    <property type="entry name" value="GLHYDRLASE6"/>
</dbReference>
<dbReference type="EMBL" id="JAUHQB010000004">
    <property type="protein sequence ID" value="MDN4483262.1"/>
    <property type="molecule type" value="Genomic_DNA"/>
</dbReference>
<evidence type="ECO:0000256" key="2">
    <source>
        <dbReference type="SAM" id="MobiDB-lite"/>
    </source>
</evidence>
<keyword evidence="1" id="KW-0624">Polysaccharide degradation</keyword>
<protein>
    <recommendedName>
        <fullName evidence="1">Glucanase</fullName>
        <ecNumber evidence="1">3.2.1.-</ecNumber>
    </recommendedName>
</protein>
<evidence type="ECO:0000313" key="4">
    <source>
        <dbReference type="Proteomes" id="UP001172756"/>
    </source>
</evidence>
<gene>
    <name evidence="3" type="ORF">QQ002_06900</name>
</gene>
<keyword evidence="1 3" id="KW-0378">Hydrolase</keyword>
<keyword evidence="1" id="KW-0136">Cellulose degradation</keyword>
<name>A0AB35MHQ7_9MICO</name>
<dbReference type="InterPro" id="IPR016288">
    <property type="entry name" value="Beta_cellobiohydrolase"/>
</dbReference>
<dbReference type="AlphaFoldDB" id="A0AB35MHQ7"/>
<dbReference type="PANTHER" id="PTHR34876:SF4">
    <property type="entry name" value="1,4-BETA-D-GLUCAN CELLOBIOHYDROLASE C-RELATED"/>
    <property type="match status" value="1"/>
</dbReference>
<dbReference type="Pfam" id="PF01341">
    <property type="entry name" value="Glyco_hydro_6"/>
    <property type="match status" value="1"/>
</dbReference>
<keyword evidence="1" id="KW-0732">Signal</keyword>
<organism evidence="3 4">
    <name type="scientific">Demequina lignilytica</name>
    <dbReference type="NCBI Taxonomy" id="3051663"/>
    <lineage>
        <taxon>Bacteria</taxon>
        <taxon>Bacillati</taxon>
        <taxon>Actinomycetota</taxon>
        <taxon>Actinomycetes</taxon>
        <taxon>Micrococcales</taxon>
        <taxon>Demequinaceae</taxon>
        <taxon>Demequina</taxon>
    </lineage>
</organism>
<feature type="chain" id="PRO_5044044166" description="Glucanase" evidence="1">
    <location>
        <begin position="21"/>
        <end position="441"/>
    </location>
</feature>
<evidence type="ECO:0000313" key="3">
    <source>
        <dbReference type="EMBL" id="MDN4483262.1"/>
    </source>
</evidence>
<comment type="caution">
    <text evidence="3">The sequence shown here is derived from an EMBL/GenBank/DDBJ whole genome shotgun (WGS) entry which is preliminary data.</text>
</comment>
<proteinExistence type="inferred from homology"/>
<keyword evidence="1" id="KW-0326">Glycosidase</keyword>
<evidence type="ECO:0000256" key="1">
    <source>
        <dbReference type="RuleBase" id="RU361186"/>
    </source>
</evidence>
<dbReference type="PROSITE" id="PS51257">
    <property type="entry name" value="PROKAR_LIPOPROTEIN"/>
    <property type="match status" value="1"/>
</dbReference>
<feature type="compositionally biased region" description="Low complexity" evidence="2">
    <location>
        <begin position="80"/>
        <end position="133"/>
    </location>
</feature>
<dbReference type="GO" id="GO:0004553">
    <property type="term" value="F:hydrolase activity, hydrolyzing O-glycosyl compounds"/>
    <property type="evidence" value="ECO:0007669"/>
    <property type="project" value="InterPro"/>
</dbReference>
<dbReference type="SUPFAM" id="SSF51989">
    <property type="entry name" value="Glycosyl hydrolases family 6, cellulases"/>
    <property type="match status" value="1"/>
</dbReference>
<reference evidence="3 4" key="1">
    <citation type="submission" date="2023-06" db="EMBL/GenBank/DDBJ databases">
        <title>SYSU T0a273.</title>
        <authorList>
            <person name="Gao L."/>
            <person name="Fang B.-Z."/>
            <person name="Li W.-J."/>
        </authorList>
    </citation>
    <scope>NUCLEOTIDE SEQUENCE [LARGE SCALE GENOMIC DNA]</scope>
    <source>
        <strain evidence="3 4">SYSU T0a273</strain>
    </source>
</reference>
<accession>A0AB35MHQ7</accession>
<comment type="similarity">
    <text evidence="1">Belongs to the glycosyl hydrolase family 6.</text>
</comment>
<feature type="signal peptide" evidence="1">
    <location>
        <begin position="1"/>
        <end position="20"/>
    </location>
</feature>
<dbReference type="InterPro" id="IPR036434">
    <property type="entry name" value="Beta_cellobiohydrolase_sf"/>
</dbReference>
<dbReference type="Gene3D" id="3.20.20.40">
    <property type="entry name" value="1, 4-beta cellobiohydrolase"/>
    <property type="match status" value="1"/>
</dbReference>
<keyword evidence="1" id="KW-0119">Carbohydrate metabolism</keyword>
<sequence length="441" mass="43306">MRRRTVVVLLAAGAALAACAVPTSPGPINRVTEPFVGDVATLPDLSEHPTSPEPAPTSSPSAPGSPAVPGSPSPSPSPSPSASAAPSPSGLSAEVDASPSAAPQASSAPAETSPAAAPATDASTDAALGSSPRATEEAEAPAASSPPSSPAIAPPASASGAFYDAPNAPDTAVANLKTAGRDADAALIARIASQPTATWIGAWNGDVTATVSTVTSAAAASDTIALLAVYNIPNLDCAGSGSGASQSGYLPWIDAVAAGIDARATTWVILEPDALVMAEGCGGADARMANLAGAAERLDAAGAEVFLDAGHSGWRSPAATADLIRRVGVAHLAGFATNTSNHQWLASERAWGDQVSAAVGLPYVTDTSRNGNGPNGEWCNARGRALGAAPAVNRANLASGSGMAATVWAKVPGESDGTCNGGPPAGQWWEDVALELARNAG</sequence>